<dbReference type="PANTHER" id="PTHR31170">
    <property type="entry name" value="BNAC04G53230D PROTEIN"/>
    <property type="match status" value="1"/>
</dbReference>
<keyword evidence="1" id="KW-1133">Transmembrane helix</keyword>
<keyword evidence="1" id="KW-0812">Transmembrane</keyword>
<gene>
    <name evidence="2" type="ORF">L3X38_007854</name>
</gene>
<accession>A0AAD4ZVI1</accession>
<name>A0AAD4ZVI1_PRUDU</name>
<evidence type="ECO:0000313" key="3">
    <source>
        <dbReference type="Proteomes" id="UP001054821"/>
    </source>
</evidence>
<keyword evidence="1" id="KW-0472">Membrane</keyword>
<dbReference type="Proteomes" id="UP001054821">
    <property type="component" value="Chromosome 1"/>
</dbReference>
<keyword evidence="3" id="KW-1185">Reference proteome</keyword>
<dbReference type="AlphaFoldDB" id="A0AAD4ZVI1"/>
<dbReference type="InterPro" id="IPR004158">
    <property type="entry name" value="DUF247_pln"/>
</dbReference>
<evidence type="ECO:0000256" key="1">
    <source>
        <dbReference type="SAM" id="Phobius"/>
    </source>
</evidence>
<dbReference type="PANTHER" id="PTHR31170:SF25">
    <property type="entry name" value="BNAA09G04570D PROTEIN"/>
    <property type="match status" value="1"/>
</dbReference>
<feature type="transmembrane region" description="Helical" evidence="1">
    <location>
        <begin position="95"/>
        <end position="120"/>
    </location>
</feature>
<protein>
    <submittedName>
        <fullName evidence="2">Uncharacterized protein</fullName>
    </submittedName>
</protein>
<organism evidence="2 3">
    <name type="scientific">Prunus dulcis</name>
    <name type="common">Almond</name>
    <name type="synonym">Amygdalus dulcis</name>
    <dbReference type="NCBI Taxonomy" id="3755"/>
    <lineage>
        <taxon>Eukaryota</taxon>
        <taxon>Viridiplantae</taxon>
        <taxon>Streptophyta</taxon>
        <taxon>Embryophyta</taxon>
        <taxon>Tracheophyta</taxon>
        <taxon>Spermatophyta</taxon>
        <taxon>Magnoliopsida</taxon>
        <taxon>eudicotyledons</taxon>
        <taxon>Gunneridae</taxon>
        <taxon>Pentapetalae</taxon>
        <taxon>rosids</taxon>
        <taxon>fabids</taxon>
        <taxon>Rosales</taxon>
        <taxon>Rosaceae</taxon>
        <taxon>Amygdaloideae</taxon>
        <taxon>Amygdaleae</taxon>
        <taxon>Prunus</taxon>
    </lineage>
</organism>
<comment type="caution">
    <text evidence="2">The sequence shown here is derived from an EMBL/GenBank/DDBJ whole genome shotgun (WGS) entry which is preliminary data.</text>
</comment>
<dbReference type="EMBL" id="JAJFAZ020000001">
    <property type="protein sequence ID" value="KAI5354959.1"/>
    <property type="molecule type" value="Genomic_DNA"/>
</dbReference>
<reference evidence="2 3" key="1">
    <citation type="journal article" date="2022" name="G3 (Bethesda)">
        <title>Whole-genome sequence and methylome profiling of the almond [Prunus dulcis (Mill.) D.A. Webb] cultivar 'Nonpareil'.</title>
        <authorList>
            <person name="D'Amico-Willman K.M."/>
            <person name="Ouma W.Z."/>
            <person name="Meulia T."/>
            <person name="Sideli G.M."/>
            <person name="Gradziel T.M."/>
            <person name="Fresnedo-Ramirez J."/>
        </authorList>
    </citation>
    <scope>NUCLEOTIDE SEQUENCE [LARGE SCALE GENOMIC DNA]</scope>
    <source>
        <strain evidence="2">Clone GOH B32 T37-40</strain>
    </source>
</reference>
<proteinExistence type="predicted"/>
<sequence length="121" mass="13741">MMVKDKNLFDIQFENGILKIPHLRIRGLTEIFFGNLIAYEQCELHDHYINDYVFIMDRLVDSARDVELLVKSGILESMLPDSEASLKQDYFSSPWAGLSIIAAAILVVLTFIQTVCSVMAL</sequence>
<dbReference type="Pfam" id="PF03140">
    <property type="entry name" value="DUF247"/>
    <property type="match status" value="1"/>
</dbReference>
<evidence type="ECO:0000313" key="2">
    <source>
        <dbReference type="EMBL" id="KAI5354959.1"/>
    </source>
</evidence>